<dbReference type="GO" id="GO:0005886">
    <property type="term" value="C:plasma membrane"/>
    <property type="evidence" value="ECO:0007669"/>
    <property type="project" value="TreeGrafter"/>
</dbReference>
<proteinExistence type="predicted"/>
<feature type="transmembrane region" description="Helical" evidence="1">
    <location>
        <begin position="123"/>
        <end position="141"/>
    </location>
</feature>
<feature type="transmembrane region" description="Helical" evidence="1">
    <location>
        <begin position="20"/>
        <end position="37"/>
    </location>
</feature>
<gene>
    <name evidence="3" type="ORF">GCU60_08210</name>
</gene>
<protein>
    <submittedName>
        <fullName evidence="3">GGDEF domain-containing protein</fullName>
    </submittedName>
</protein>
<dbReference type="InterPro" id="IPR029787">
    <property type="entry name" value="Nucleotide_cyclase"/>
</dbReference>
<accession>A0A6L9W2T1</accession>
<dbReference type="GO" id="GO:0043709">
    <property type="term" value="P:cell adhesion involved in single-species biofilm formation"/>
    <property type="evidence" value="ECO:0007669"/>
    <property type="project" value="TreeGrafter"/>
</dbReference>
<dbReference type="GO" id="GO:0052621">
    <property type="term" value="F:diguanylate cyclase activity"/>
    <property type="evidence" value="ECO:0007669"/>
    <property type="project" value="TreeGrafter"/>
</dbReference>
<dbReference type="PANTHER" id="PTHR45138">
    <property type="entry name" value="REGULATORY COMPONENTS OF SENSORY TRANSDUCTION SYSTEM"/>
    <property type="match status" value="1"/>
</dbReference>
<dbReference type="CDD" id="cd01949">
    <property type="entry name" value="GGDEF"/>
    <property type="match status" value="1"/>
</dbReference>
<feature type="transmembrane region" description="Helical" evidence="1">
    <location>
        <begin position="100"/>
        <end position="118"/>
    </location>
</feature>
<dbReference type="InterPro" id="IPR043128">
    <property type="entry name" value="Rev_trsase/Diguanyl_cyclase"/>
</dbReference>
<dbReference type="Proteomes" id="UP000479241">
    <property type="component" value="Unassembled WGS sequence"/>
</dbReference>
<dbReference type="PROSITE" id="PS50887">
    <property type="entry name" value="GGDEF"/>
    <property type="match status" value="1"/>
</dbReference>
<dbReference type="SMART" id="SM00267">
    <property type="entry name" value="GGDEF"/>
    <property type="match status" value="1"/>
</dbReference>
<evidence type="ECO:0000259" key="2">
    <source>
        <dbReference type="PROSITE" id="PS50887"/>
    </source>
</evidence>
<keyword evidence="1" id="KW-0472">Membrane</keyword>
<keyword evidence="1" id="KW-1133">Transmembrane helix</keyword>
<evidence type="ECO:0000313" key="3">
    <source>
        <dbReference type="EMBL" id="NEK85744.1"/>
    </source>
</evidence>
<dbReference type="PROSITE" id="PS51257">
    <property type="entry name" value="PROKAR_LIPOPROTEIN"/>
    <property type="match status" value="1"/>
</dbReference>
<organism evidence="3 4">
    <name type="scientific">Blastococcus saxobsidens</name>
    <dbReference type="NCBI Taxonomy" id="138336"/>
    <lineage>
        <taxon>Bacteria</taxon>
        <taxon>Bacillati</taxon>
        <taxon>Actinomycetota</taxon>
        <taxon>Actinomycetes</taxon>
        <taxon>Geodermatophilales</taxon>
        <taxon>Geodermatophilaceae</taxon>
        <taxon>Blastococcus</taxon>
    </lineage>
</organism>
<feature type="transmembrane region" description="Helical" evidence="1">
    <location>
        <begin position="147"/>
        <end position="168"/>
    </location>
</feature>
<sequence length="329" mass="33728">MRRSSDEPVARDVASPRAMAHTLALFFVAGGCAAVLAASGGTDHAGRRWVVAGAGLLAVAVGTALFRWGPRRTRVVLGGLVTVGCGLISLVVLVSPDSTTAVICGSISAFVGVIACFFADRRVAVAHVATAVGGTSAALLLRGDAPVVTAAALAVVVSTLAVVTRTLVVRASDAESDALTGLANRRGFDEALAEQVRRPGVLSAGLLDLDHFKRTNDTAGHEAGDRLLRRVADGWRRELPPGVLLARHGGDEFAVLMPGLPGPEALAVVRRLCALVPDVGVSAGVAERCAGDTAAQLMRRADLALYQVKADGRGAAAMHPVDVCDATVT</sequence>
<comment type="caution">
    <text evidence="3">The sequence shown here is derived from an EMBL/GenBank/DDBJ whole genome shotgun (WGS) entry which is preliminary data.</text>
</comment>
<evidence type="ECO:0000313" key="4">
    <source>
        <dbReference type="Proteomes" id="UP000479241"/>
    </source>
</evidence>
<dbReference type="SUPFAM" id="SSF55073">
    <property type="entry name" value="Nucleotide cyclase"/>
    <property type="match status" value="1"/>
</dbReference>
<keyword evidence="1" id="KW-0812">Transmembrane</keyword>
<name>A0A6L9W2T1_9ACTN</name>
<dbReference type="GO" id="GO:1902201">
    <property type="term" value="P:negative regulation of bacterial-type flagellum-dependent cell motility"/>
    <property type="evidence" value="ECO:0007669"/>
    <property type="project" value="TreeGrafter"/>
</dbReference>
<dbReference type="Gene3D" id="3.30.70.270">
    <property type="match status" value="1"/>
</dbReference>
<dbReference type="InterPro" id="IPR050469">
    <property type="entry name" value="Diguanylate_Cyclase"/>
</dbReference>
<feature type="domain" description="GGDEF" evidence="2">
    <location>
        <begin position="200"/>
        <end position="321"/>
    </location>
</feature>
<feature type="transmembrane region" description="Helical" evidence="1">
    <location>
        <begin position="49"/>
        <end position="68"/>
    </location>
</feature>
<feature type="transmembrane region" description="Helical" evidence="1">
    <location>
        <begin position="75"/>
        <end position="94"/>
    </location>
</feature>
<evidence type="ECO:0000256" key="1">
    <source>
        <dbReference type="SAM" id="Phobius"/>
    </source>
</evidence>
<reference evidence="3 4" key="1">
    <citation type="submission" date="2019-12" db="EMBL/GenBank/DDBJ databases">
        <title>the WGS of Blastococcus saxobsidens 67B17.</title>
        <authorList>
            <person name="Jiang Z."/>
        </authorList>
    </citation>
    <scope>NUCLEOTIDE SEQUENCE [LARGE SCALE GENOMIC DNA]</scope>
    <source>
        <strain evidence="3 4">67B17</strain>
    </source>
</reference>
<dbReference type="InterPro" id="IPR000160">
    <property type="entry name" value="GGDEF_dom"/>
</dbReference>
<dbReference type="Pfam" id="PF00990">
    <property type="entry name" value="GGDEF"/>
    <property type="match status" value="1"/>
</dbReference>
<dbReference type="EMBL" id="JAAGWG010000010">
    <property type="protein sequence ID" value="NEK85744.1"/>
    <property type="molecule type" value="Genomic_DNA"/>
</dbReference>
<dbReference type="PANTHER" id="PTHR45138:SF24">
    <property type="entry name" value="DIGUANYLATE CYCLASE DGCC-RELATED"/>
    <property type="match status" value="1"/>
</dbReference>
<dbReference type="NCBIfam" id="TIGR00254">
    <property type="entry name" value="GGDEF"/>
    <property type="match status" value="1"/>
</dbReference>
<dbReference type="AlphaFoldDB" id="A0A6L9W2T1"/>
<dbReference type="RefSeq" id="WP_163204079.1">
    <property type="nucleotide sequence ID" value="NZ_JAAGWG010000010.1"/>
</dbReference>